<sequence length="651" mass="72515">MGFFDLNIPYDEHSSSSSIRVNRIKIVAKLMELGYSGIAYNRTIKGVMSDKDRCTIPLLNVSSLQSILPTFSASLEFHRNLLGVPRSSPFRQYTRLTICINSLQEILAVNSGNLILKTYDLIAVKPLNQNAFEQACEKLEVEARSHKICNSDVHARRQMISTTKVLVDWTKGKNLILSSAASSVNEIRGPFDVANLSSLLGVSMERAKVAVSKNCRNLIANALKRKQFYKETIRVERITSDDKLDSNDPWSVDLFKWDPISSGEGDLLLDDIAKSFAATNKSKIVKAIDFTSVIDNMPPQGFLIKNVIAGSEAKVSLNDNRGLSCVVDAIEPPIAVNGVIQQSCPLDGKHCSTSDRQCSVIENPKISRSHDDAGKVGSNSDEDKCTVEEIVQPKASVQEEPIEMDIDNVQPQNPLPSSELNVVSTNVFVHYPTSTRDVLDVVSINDGKETFTMSEDVASHRHEYCLKSSDTLSGLESVLRDKSSTNLVSENQMNMTTVLDGSFTAEECLVGARLGEPMDVAAVEDWVSPLSSCMIDIKDDYLISIRQQTSEVLMEEQKSEEADPQIKPPPVDQSISGVMSTGTCRAKRKRHQHHPALKLLQLTNPKVFKRVQETYSEKYRSKRRRHRPALLLPFKRLINPLFFKKVRKTKS</sequence>
<accession>A0A6J1KYD8</accession>
<dbReference type="GO" id="GO:0008033">
    <property type="term" value="P:tRNA processing"/>
    <property type="evidence" value="ECO:0007669"/>
    <property type="project" value="UniProtKB-KW"/>
</dbReference>
<evidence type="ECO:0000256" key="4">
    <source>
        <dbReference type="SAM" id="MobiDB-lite"/>
    </source>
</evidence>
<comment type="subcellular location">
    <subcellularLocation>
        <location evidence="1">Nucleus</location>
    </subcellularLocation>
</comment>
<dbReference type="Gene3D" id="3.20.20.140">
    <property type="entry name" value="Metal-dependent hydrolases"/>
    <property type="match status" value="1"/>
</dbReference>
<dbReference type="GO" id="GO:0005655">
    <property type="term" value="C:nucleolar ribonuclease P complex"/>
    <property type="evidence" value="ECO:0007669"/>
    <property type="project" value="TreeGrafter"/>
</dbReference>
<dbReference type="SUPFAM" id="SSF89550">
    <property type="entry name" value="PHP domain-like"/>
    <property type="match status" value="1"/>
</dbReference>
<dbReference type="Proteomes" id="UP000504608">
    <property type="component" value="Unplaced"/>
</dbReference>
<organism evidence="5 6">
    <name type="scientific">Cucurbita maxima</name>
    <name type="common">Pumpkin</name>
    <name type="synonym">Winter squash</name>
    <dbReference type="NCBI Taxonomy" id="3661"/>
    <lineage>
        <taxon>Eukaryota</taxon>
        <taxon>Viridiplantae</taxon>
        <taxon>Streptophyta</taxon>
        <taxon>Embryophyta</taxon>
        <taxon>Tracheophyta</taxon>
        <taxon>Spermatophyta</taxon>
        <taxon>Magnoliopsida</taxon>
        <taxon>eudicotyledons</taxon>
        <taxon>Gunneridae</taxon>
        <taxon>Pentapetalae</taxon>
        <taxon>rosids</taxon>
        <taxon>fabids</taxon>
        <taxon>Cucurbitales</taxon>
        <taxon>Cucurbitaceae</taxon>
        <taxon>Cucurbiteae</taxon>
        <taxon>Cucurbita</taxon>
    </lineage>
</organism>
<evidence type="ECO:0000256" key="1">
    <source>
        <dbReference type="ARBA" id="ARBA00004123"/>
    </source>
</evidence>
<dbReference type="RefSeq" id="XP_023007327.1">
    <property type="nucleotide sequence ID" value="XM_023151559.1"/>
</dbReference>
<dbReference type="PANTHER" id="PTHR13031">
    <property type="entry name" value="RIBONUCLEASE P SUBUNIT P30"/>
    <property type="match status" value="1"/>
</dbReference>
<evidence type="ECO:0000313" key="5">
    <source>
        <dbReference type="Proteomes" id="UP000504608"/>
    </source>
</evidence>
<reference evidence="6" key="1">
    <citation type="submission" date="2025-08" db="UniProtKB">
        <authorList>
            <consortium name="RefSeq"/>
        </authorList>
    </citation>
    <scope>IDENTIFICATION</scope>
    <source>
        <tissue evidence="6">Young leaves</tissue>
    </source>
</reference>
<keyword evidence="5" id="KW-1185">Reference proteome</keyword>
<feature type="region of interest" description="Disordered" evidence="4">
    <location>
        <begin position="556"/>
        <end position="577"/>
    </location>
</feature>
<evidence type="ECO:0000256" key="2">
    <source>
        <dbReference type="ARBA" id="ARBA00007331"/>
    </source>
</evidence>
<protein>
    <submittedName>
        <fullName evidence="6">Uncharacterized protein LOC111499856 isoform X4</fullName>
    </submittedName>
</protein>
<evidence type="ECO:0000313" key="6">
    <source>
        <dbReference type="RefSeq" id="XP_023007327.1"/>
    </source>
</evidence>
<dbReference type="AlphaFoldDB" id="A0A6J1KYD8"/>
<dbReference type="GO" id="GO:0003723">
    <property type="term" value="F:RNA binding"/>
    <property type="evidence" value="ECO:0007669"/>
    <property type="project" value="TreeGrafter"/>
</dbReference>
<keyword evidence="3" id="KW-0819">tRNA processing</keyword>
<gene>
    <name evidence="6" type="primary">LOC111499856</name>
</gene>
<dbReference type="PANTHER" id="PTHR13031:SF0">
    <property type="entry name" value="RIBONUCLEASE P PROTEIN SUBUNIT P30"/>
    <property type="match status" value="1"/>
</dbReference>
<dbReference type="GeneID" id="111499856"/>
<dbReference type="InterPro" id="IPR016195">
    <property type="entry name" value="Pol/histidinol_Pase-like"/>
</dbReference>
<dbReference type="Pfam" id="PF01876">
    <property type="entry name" value="RNase_P_p30"/>
    <property type="match status" value="2"/>
</dbReference>
<dbReference type="InterPro" id="IPR002738">
    <property type="entry name" value="RNase_P_p30"/>
</dbReference>
<comment type="similarity">
    <text evidence="2">Belongs to the eukaryotic/archaeal RNase P protein component 3 family.</text>
</comment>
<name>A0A6J1KYD8_CUCMA</name>
<proteinExistence type="inferred from homology"/>
<evidence type="ECO:0000256" key="3">
    <source>
        <dbReference type="ARBA" id="ARBA00022694"/>
    </source>
</evidence>